<accession>A0ABX0PZ15</accession>
<comment type="caution">
    <text evidence="2">The sequence shown here is derived from an EMBL/GenBank/DDBJ whole genome shotgun (WGS) entry which is preliminary data.</text>
</comment>
<feature type="compositionally biased region" description="Basic and acidic residues" evidence="1">
    <location>
        <begin position="14"/>
        <end position="39"/>
    </location>
</feature>
<feature type="region of interest" description="Disordered" evidence="1">
    <location>
        <begin position="1"/>
        <end position="40"/>
    </location>
</feature>
<evidence type="ECO:0000313" key="2">
    <source>
        <dbReference type="EMBL" id="NID03408.1"/>
    </source>
</evidence>
<dbReference type="Proteomes" id="UP001429601">
    <property type="component" value="Unassembled WGS sequence"/>
</dbReference>
<protein>
    <submittedName>
        <fullName evidence="2">Uncharacterized protein</fullName>
    </submittedName>
</protein>
<sequence length="137" mass="15516">MNRPQDRIPGWGADLDRANRPAVPMERRPPRLDGVHWGDPEPQISDVEILQSTEHFRRPPVFGTSVPPRGVSGWIRRRAFRHSENDLRHWLMLLFADRVDVVESLASDARRSPRARSAVMIAGAALAAAWLLRRAGD</sequence>
<evidence type="ECO:0000313" key="3">
    <source>
        <dbReference type="Proteomes" id="UP001429601"/>
    </source>
</evidence>
<organism evidence="2 3">
    <name type="scientific">Luteibacter jiangsuensis</name>
    <dbReference type="NCBI Taxonomy" id="637577"/>
    <lineage>
        <taxon>Bacteria</taxon>
        <taxon>Pseudomonadati</taxon>
        <taxon>Pseudomonadota</taxon>
        <taxon>Gammaproteobacteria</taxon>
        <taxon>Lysobacterales</taxon>
        <taxon>Rhodanobacteraceae</taxon>
        <taxon>Luteibacter</taxon>
    </lineage>
</organism>
<proteinExistence type="predicted"/>
<reference evidence="2 3" key="1">
    <citation type="journal article" date="2011" name="Curr. Microbiol.">
        <title>Luteibacter jiangsuensis sp. nov.: a methamidophos-degrading bacterium isolated from a methamidophos-manufacturing factory.</title>
        <authorList>
            <person name="Wang L."/>
            <person name="Wang G.L."/>
            <person name="Li S.P."/>
            <person name="Jiang J.D."/>
        </authorList>
    </citation>
    <scope>NUCLEOTIDE SEQUENCE [LARGE SCALE GENOMIC DNA]</scope>
    <source>
        <strain evidence="2 3">CGMCC 1.10133</strain>
    </source>
</reference>
<dbReference type="EMBL" id="JAAQQR010000001">
    <property type="protein sequence ID" value="NID03408.1"/>
    <property type="molecule type" value="Genomic_DNA"/>
</dbReference>
<dbReference type="RefSeq" id="WP_167122123.1">
    <property type="nucleotide sequence ID" value="NZ_JAAQQR010000001.1"/>
</dbReference>
<gene>
    <name evidence="2" type="ORF">HBF26_00805</name>
</gene>
<keyword evidence="3" id="KW-1185">Reference proteome</keyword>
<evidence type="ECO:0000256" key="1">
    <source>
        <dbReference type="SAM" id="MobiDB-lite"/>
    </source>
</evidence>
<name>A0ABX0PZ15_9GAMM</name>